<name>A0A2T0MXK6_9ACTN</name>
<dbReference type="Gene3D" id="1.10.260.40">
    <property type="entry name" value="lambda repressor-like DNA-binding domains"/>
    <property type="match status" value="1"/>
</dbReference>
<dbReference type="InterPro" id="IPR043917">
    <property type="entry name" value="DUF5753"/>
</dbReference>
<evidence type="ECO:0000313" key="2">
    <source>
        <dbReference type="EMBL" id="PRX63838.1"/>
    </source>
</evidence>
<reference evidence="2 3" key="1">
    <citation type="submission" date="2018-03" db="EMBL/GenBank/DDBJ databases">
        <title>Genomic Encyclopedia of Type Strains, Phase III (KMG-III): the genomes of soil and plant-associated and newly described type strains.</title>
        <authorList>
            <person name="Whitman W."/>
        </authorList>
    </citation>
    <scope>NUCLEOTIDE SEQUENCE [LARGE SCALE GENOMIC DNA]</scope>
    <source>
        <strain evidence="2 3">CGMCC 4.7104</strain>
    </source>
</reference>
<dbReference type="AlphaFoldDB" id="A0A2T0MXK6"/>
<dbReference type="CDD" id="cd00093">
    <property type="entry name" value="HTH_XRE"/>
    <property type="match status" value="1"/>
</dbReference>
<evidence type="ECO:0000259" key="1">
    <source>
        <dbReference type="PROSITE" id="PS50943"/>
    </source>
</evidence>
<dbReference type="Pfam" id="PF13560">
    <property type="entry name" value="HTH_31"/>
    <property type="match status" value="1"/>
</dbReference>
<comment type="caution">
    <text evidence="2">The sequence shown here is derived from an EMBL/GenBank/DDBJ whole genome shotgun (WGS) entry which is preliminary data.</text>
</comment>
<dbReference type="RefSeq" id="WP_106243390.1">
    <property type="nucleotide sequence ID" value="NZ_PVNG01000010.1"/>
</dbReference>
<dbReference type="Pfam" id="PF19054">
    <property type="entry name" value="DUF5753"/>
    <property type="match status" value="1"/>
</dbReference>
<proteinExistence type="predicted"/>
<accession>A0A2T0MXK6</accession>
<dbReference type="InterPro" id="IPR010982">
    <property type="entry name" value="Lambda_DNA-bd_dom_sf"/>
</dbReference>
<organism evidence="2 3">
    <name type="scientific">Nonomuraea fuscirosea</name>
    <dbReference type="NCBI Taxonomy" id="1291556"/>
    <lineage>
        <taxon>Bacteria</taxon>
        <taxon>Bacillati</taxon>
        <taxon>Actinomycetota</taxon>
        <taxon>Actinomycetes</taxon>
        <taxon>Streptosporangiales</taxon>
        <taxon>Streptosporangiaceae</taxon>
        <taxon>Nonomuraea</taxon>
    </lineage>
</organism>
<dbReference type="OrthoDB" id="4966777at2"/>
<gene>
    <name evidence="2" type="ORF">B0I32_110292</name>
</gene>
<keyword evidence="3" id="KW-1185">Reference proteome</keyword>
<protein>
    <submittedName>
        <fullName evidence="2">Helix-turn-helix protein</fullName>
    </submittedName>
</protein>
<evidence type="ECO:0000313" key="3">
    <source>
        <dbReference type="Proteomes" id="UP000238312"/>
    </source>
</evidence>
<feature type="domain" description="HTH cro/C1-type" evidence="1">
    <location>
        <begin position="22"/>
        <end position="59"/>
    </location>
</feature>
<sequence length="293" mass="32675">MEDLAGEGGRGRSKRQRLAGELRRLRDLAGISGRDLAHRIGISQSKVSRIESGSVVPSLPEVTAWSEAVEAPTPTREFLADLTQAAFTEMHTWRAALQRQTHLQDEIREQEDQAQVVRVYQPTIVPGLLQTAEYARRVFSLFDPPYSEGDLPMVVAARLQRQLALYDESRTFEFLITEAALRLRPGAPRLLLAQLDRVASLSTLENVRIGLIPQDGEALVCPSHGFTLYESDGSAGDSFVEVEVTHMRLTVRDADDMATYHRQWSVLTGMAIYDDAARQFLAKLSADIRAMAR</sequence>
<dbReference type="EMBL" id="PVNG01000010">
    <property type="protein sequence ID" value="PRX63838.1"/>
    <property type="molecule type" value="Genomic_DNA"/>
</dbReference>
<dbReference type="SMART" id="SM00530">
    <property type="entry name" value="HTH_XRE"/>
    <property type="match status" value="1"/>
</dbReference>
<dbReference type="Proteomes" id="UP000238312">
    <property type="component" value="Unassembled WGS sequence"/>
</dbReference>
<dbReference type="InterPro" id="IPR001387">
    <property type="entry name" value="Cro/C1-type_HTH"/>
</dbReference>
<dbReference type="GO" id="GO:0003677">
    <property type="term" value="F:DNA binding"/>
    <property type="evidence" value="ECO:0007669"/>
    <property type="project" value="InterPro"/>
</dbReference>
<dbReference type="PROSITE" id="PS50943">
    <property type="entry name" value="HTH_CROC1"/>
    <property type="match status" value="1"/>
</dbReference>
<dbReference type="SUPFAM" id="SSF47413">
    <property type="entry name" value="lambda repressor-like DNA-binding domains"/>
    <property type="match status" value="1"/>
</dbReference>